<dbReference type="AlphaFoldDB" id="A0A947DF81"/>
<name>A0A947DF81_9CYAN</name>
<organism evidence="1 2">
    <name type="scientific">Leptothoe spongobia TAU-MAC 1115</name>
    <dbReference type="NCBI Taxonomy" id="1967444"/>
    <lineage>
        <taxon>Bacteria</taxon>
        <taxon>Bacillati</taxon>
        <taxon>Cyanobacteriota</taxon>
        <taxon>Cyanophyceae</taxon>
        <taxon>Nodosilineales</taxon>
        <taxon>Cymatolegaceae</taxon>
        <taxon>Leptothoe</taxon>
        <taxon>Leptothoe spongobia</taxon>
    </lineage>
</organism>
<dbReference type="PANTHER" id="PTHR43667:SF2">
    <property type="entry name" value="FATTY ACID C-METHYL TRANSFERASE"/>
    <property type="match status" value="1"/>
</dbReference>
<protein>
    <submittedName>
        <fullName evidence="1">Class I SAM-dependent methyltransferase</fullName>
    </submittedName>
</protein>
<reference evidence="1" key="1">
    <citation type="submission" date="2020-11" db="EMBL/GenBank/DDBJ databases">
        <authorList>
            <person name="Konstantinou D."/>
            <person name="Gkelis S."/>
            <person name="Popin R."/>
            <person name="Fewer D."/>
            <person name="Sivonen K."/>
        </authorList>
    </citation>
    <scope>NUCLEOTIDE SEQUENCE</scope>
    <source>
        <strain evidence="1">TAU-MAC 1115</strain>
    </source>
</reference>
<keyword evidence="1" id="KW-0489">Methyltransferase</keyword>
<dbReference type="GO" id="GO:0032259">
    <property type="term" value="P:methylation"/>
    <property type="evidence" value="ECO:0007669"/>
    <property type="project" value="UniProtKB-KW"/>
</dbReference>
<dbReference type="Pfam" id="PF02353">
    <property type="entry name" value="CMAS"/>
    <property type="match status" value="1"/>
</dbReference>
<dbReference type="GO" id="GO:0008168">
    <property type="term" value="F:methyltransferase activity"/>
    <property type="evidence" value="ECO:0007669"/>
    <property type="project" value="UniProtKB-KW"/>
</dbReference>
<evidence type="ECO:0000313" key="1">
    <source>
        <dbReference type="EMBL" id="MBT9314811.1"/>
    </source>
</evidence>
<dbReference type="InterPro" id="IPR029063">
    <property type="entry name" value="SAM-dependent_MTases_sf"/>
</dbReference>
<keyword evidence="2" id="KW-1185">Reference proteome</keyword>
<reference evidence="1" key="2">
    <citation type="journal article" date="2021" name="Mar. Drugs">
        <title>Genome Reduction and Secondary Metabolism of the Marine Sponge-Associated Cyanobacterium Leptothoe.</title>
        <authorList>
            <person name="Konstantinou D."/>
            <person name="Popin R.V."/>
            <person name="Fewer D.P."/>
            <person name="Sivonen K."/>
            <person name="Gkelis S."/>
        </authorList>
    </citation>
    <scope>NUCLEOTIDE SEQUENCE</scope>
    <source>
        <strain evidence="1">TAU-MAC 1115</strain>
    </source>
</reference>
<sequence length="278" mass="31610">MNTTINQSLEQVYDLDICDYLGLPYSMTGYWANHPVSVAEAQEHQLEYLFAPLQLNPSCHVLDIGGGQGGCAIWLAKKYGCKVLVIDLVEAQISAAQQRIKAEGLEDLVAAVTQDAITLDFSQKFTHIISIEAIFHIPDKAKLFQKMFKFLKKGGEFKLTTHLYDKAVYQPSLIDKIILYLVLGQDHLESKSIYEDAIIQAGFQDSCFENISAQTLYPTYNNIVSDPIIGPKLRTYLKEINGRWTLWFYPLIKNRLLKECQKSERLYDLYSISGKKPE</sequence>
<comment type="caution">
    <text evidence="1">The sequence shown here is derived from an EMBL/GenBank/DDBJ whole genome shotgun (WGS) entry which is preliminary data.</text>
</comment>
<dbReference type="RefSeq" id="WP_215607886.1">
    <property type="nucleotide sequence ID" value="NZ_JADOES010000007.1"/>
</dbReference>
<evidence type="ECO:0000313" key="2">
    <source>
        <dbReference type="Proteomes" id="UP000717364"/>
    </source>
</evidence>
<dbReference type="EMBL" id="JADOES010000007">
    <property type="protein sequence ID" value="MBT9314811.1"/>
    <property type="molecule type" value="Genomic_DNA"/>
</dbReference>
<dbReference type="SUPFAM" id="SSF53335">
    <property type="entry name" value="S-adenosyl-L-methionine-dependent methyltransferases"/>
    <property type="match status" value="1"/>
</dbReference>
<proteinExistence type="predicted"/>
<dbReference type="InterPro" id="IPR050723">
    <property type="entry name" value="CFA/CMAS"/>
</dbReference>
<gene>
    <name evidence="1" type="ORF">IXB50_05185</name>
</gene>
<dbReference type="Gene3D" id="3.40.50.150">
    <property type="entry name" value="Vaccinia Virus protein VP39"/>
    <property type="match status" value="1"/>
</dbReference>
<dbReference type="CDD" id="cd02440">
    <property type="entry name" value="AdoMet_MTases"/>
    <property type="match status" value="1"/>
</dbReference>
<dbReference type="PANTHER" id="PTHR43667">
    <property type="entry name" value="CYCLOPROPANE-FATTY-ACYL-PHOSPHOLIPID SYNTHASE"/>
    <property type="match status" value="1"/>
</dbReference>
<keyword evidence="1" id="KW-0808">Transferase</keyword>
<dbReference type="Proteomes" id="UP000717364">
    <property type="component" value="Unassembled WGS sequence"/>
</dbReference>
<accession>A0A947DF81</accession>